<proteinExistence type="predicted"/>
<evidence type="ECO:0000256" key="1">
    <source>
        <dbReference type="ARBA" id="ARBA00004651"/>
    </source>
</evidence>
<evidence type="ECO:0000313" key="7">
    <source>
        <dbReference type="EMBL" id="EGL42089.1"/>
    </source>
</evidence>
<dbReference type="PANTHER" id="PTHR30250:SF21">
    <property type="entry name" value="LIPID II FLIPPASE MURJ"/>
    <property type="match status" value="1"/>
</dbReference>
<organism evidence="7 8">
    <name type="scientific">Megasphaera lornae</name>
    <dbReference type="NCBI Taxonomy" id="1000568"/>
    <lineage>
        <taxon>Bacteria</taxon>
        <taxon>Bacillati</taxon>
        <taxon>Bacillota</taxon>
        <taxon>Negativicutes</taxon>
        <taxon>Veillonellales</taxon>
        <taxon>Veillonellaceae</taxon>
        <taxon>Megasphaera</taxon>
    </lineage>
</organism>
<feature type="transmembrane region" description="Helical" evidence="6">
    <location>
        <begin position="82"/>
        <end position="105"/>
    </location>
</feature>
<feature type="transmembrane region" description="Helical" evidence="6">
    <location>
        <begin position="329"/>
        <end position="350"/>
    </location>
</feature>
<dbReference type="InterPro" id="IPR050833">
    <property type="entry name" value="Poly_Biosynth_Transport"/>
</dbReference>
<keyword evidence="3 6" id="KW-0812">Transmembrane</keyword>
<keyword evidence="2" id="KW-1003">Cell membrane</keyword>
<feature type="transmembrane region" description="Helical" evidence="6">
    <location>
        <begin position="412"/>
        <end position="436"/>
    </location>
</feature>
<keyword evidence="5 6" id="KW-0472">Membrane</keyword>
<name>A0ABN0D1L7_9FIRM</name>
<dbReference type="EMBL" id="AFIJ01000007">
    <property type="protein sequence ID" value="EGL42089.1"/>
    <property type="molecule type" value="Genomic_DNA"/>
</dbReference>
<dbReference type="Proteomes" id="UP000004018">
    <property type="component" value="Unassembled WGS sequence"/>
</dbReference>
<evidence type="ECO:0000256" key="5">
    <source>
        <dbReference type="ARBA" id="ARBA00023136"/>
    </source>
</evidence>
<dbReference type="PIRSF" id="PIRSF038958">
    <property type="entry name" value="PG_synth_SpoVB"/>
    <property type="match status" value="1"/>
</dbReference>
<dbReference type="InterPro" id="IPR024923">
    <property type="entry name" value="PG_synth_SpoVB"/>
</dbReference>
<feature type="transmembrane region" description="Helical" evidence="6">
    <location>
        <begin position="386"/>
        <end position="406"/>
    </location>
</feature>
<keyword evidence="4 6" id="KW-1133">Transmembrane helix</keyword>
<dbReference type="CDD" id="cd13124">
    <property type="entry name" value="MATE_SpoVB_like"/>
    <property type="match status" value="1"/>
</dbReference>
<evidence type="ECO:0000313" key="8">
    <source>
        <dbReference type="Proteomes" id="UP000004018"/>
    </source>
</evidence>
<feature type="transmembrane region" description="Helical" evidence="6">
    <location>
        <begin position="356"/>
        <end position="379"/>
    </location>
</feature>
<gene>
    <name evidence="7" type="ORF">HMPREF1039_0192</name>
</gene>
<dbReference type="Pfam" id="PF01943">
    <property type="entry name" value="Polysacc_synt"/>
    <property type="match status" value="1"/>
</dbReference>
<dbReference type="PANTHER" id="PTHR30250">
    <property type="entry name" value="PST FAMILY PREDICTED COLANIC ACID TRANSPORTER"/>
    <property type="match status" value="1"/>
</dbReference>
<evidence type="ECO:0000256" key="2">
    <source>
        <dbReference type="ARBA" id="ARBA00022475"/>
    </source>
</evidence>
<feature type="transmembrane region" description="Helical" evidence="6">
    <location>
        <begin position="448"/>
        <end position="467"/>
    </location>
</feature>
<keyword evidence="8" id="KW-1185">Reference proteome</keyword>
<feature type="transmembrane region" description="Helical" evidence="6">
    <location>
        <begin position="286"/>
        <end position="308"/>
    </location>
</feature>
<feature type="transmembrane region" description="Helical" evidence="6">
    <location>
        <begin position="191"/>
        <end position="211"/>
    </location>
</feature>
<feature type="transmembrane region" description="Helical" evidence="6">
    <location>
        <begin position="50"/>
        <end position="70"/>
    </location>
</feature>
<comment type="caution">
    <text evidence="7">The sequence shown here is derived from an EMBL/GenBank/DDBJ whole genome shotgun (WGS) entry which is preliminary data.</text>
</comment>
<feature type="transmembrane region" description="Helical" evidence="6">
    <location>
        <begin position="12"/>
        <end position="30"/>
    </location>
</feature>
<feature type="transmembrane region" description="Helical" evidence="6">
    <location>
        <begin position="125"/>
        <end position="145"/>
    </location>
</feature>
<reference evidence="7 8" key="1">
    <citation type="submission" date="2011-04" db="EMBL/GenBank/DDBJ databases">
        <authorList>
            <person name="Harkins D.M."/>
            <person name="Madupu R."/>
            <person name="Durkin A.S."/>
            <person name="Torralba M."/>
            <person name="Methe B."/>
            <person name="Sutton G.G."/>
            <person name="Nelson K.E."/>
        </authorList>
    </citation>
    <scope>NUCLEOTIDE SEQUENCE [LARGE SCALE GENOMIC DNA]</scope>
    <source>
        <strain evidence="7 8">UPII 199-6</strain>
    </source>
</reference>
<comment type="subcellular location">
    <subcellularLocation>
        <location evidence="1">Cell membrane</location>
        <topology evidence="1">Multi-pass membrane protein</topology>
    </subcellularLocation>
</comment>
<evidence type="ECO:0000256" key="6">
    <source>
        <dbReference type="SAM" id="Phobius"/>
    </source>
</evidence>
<feature type="transmembrane region" description="Helical" evidence="6">
    <location>
        <begin position="232"/>
        <end position="257"/>
    </location>
</feature>
<evidence type="ECO:0000256" key="4">
    <source>
        <dbReference type="ARBA" id="ARBA00022989"/>
    </source>
</evidence>
<feature type="transmembrane region" description="Helical" evidence="6">
    <location>
        <begin position="479"/>
        <end position="497"/>
    </location>
</feature>
<protein>
    <submittedName>
        <fullName evidence="7">Stage V sporulation protein B</fullName>
    </submittedName>
</protein>
<feature type="transmembrane region" description="Helical" evidence="6">
    <location>
        <begin position="166"/>
        <end position="185"/>
    </location>
</feature>
<accession>A0ABN0D1L7</accession>
<dbReference type="InterPro" id="IPR002797">
    <property type="entry name" value="Polysacc_synth"/>
</dbReference>
<dbReference type="RefSeq" id="WP_007390550.1">
    <property type="nucleotide sequence ID" value="NZ_AFIJ01000007.1"/>
</dbReference>
<sequence>MHKSNFLRGAMILTLAGIVVKVLGGINRILLSRLLGGEGIGLYQMAYPIYILFLSIAGAGIPIAVSIMIAEKMAKGETAEAGRVFHIILAFMIPAAIGFGLLLAASAELFIHAGWVRDSRALMPLLILSPALTLSIIACCFRGYFQGLQQMTPTAVSQMADQAVRVCAMLVFAMALMSRGIPAAATGAAAGAVPGAAIGLLIMLAFFWRHIRRQSVSGVVRDVTAGGVIKRLLALAIPVAAANMLLPAVAGIDLFIVPKQLESAGYTVHEATALFGYLSGMANGVIQLPAILTMALATSLVPAVSAAFSNGKHAVIIQRVHTVMRIANVITIPACCGLAVLAVPISRLLYATPAAGAAICVLSISVFLVGVQQITGALLQGMGRTVIPLVNMAIGAGIKIFLSWHLTAVPALGIVGAAWATNAGLLAAALLNLYFARRFVAYRIQGGQLARIAVAAVSMAVAARGIYGLLYAHMGGTEVTLLAMVVGLVIYGIGLWGTKAVTRQDLGAISFFRKT</sequence>
<evidence type="ECO:0000256" key="3">
    <source>
        <dbReference type="ARBA" id="ARBA00022692"/>
    </source>
</evidence>